<evidence type="ECO:0000313" key="8">
    <source>
        <dbReference type="Proteomes" id="UP001596050"/>
    </source>
</evidence>
<dbReference type="Proteomes" id="UP001596050">
    <property type="component" value="Unassembled WGS sequence"/>
</dbReference>
<keyword evidence="8" id="KW-1185">Reference proteome</keyword>
<dbReference type="Pfam" id="PF00816">
    <property type="entry name" value="Histone_HNS"/>
    <property type="match status" value="1"/>
</dbReference>
<evidence type="ECO:0000256" key="3">
    <source>
        <dbReference type="ARBA" id="ARBA00022490"/>
    </source>
</evidence>
<feature type="region of interest" description="Disordered" evidence="5">
    <location>
        <begin position="59"/>
        <end position="90"/>
    </location>
</feature>
<accession>A0ABW0LDW8</accession>
<dbReference type="PANTHER" id="PTHR38097:SF2">
    <property type="entry name" value="DNA-BINDING PROTEIN STPA"/>
    <property type="match status" value="1"/>
</dbReference>
<comment type="subcellular location">
    <subcellularLocation>
        <location evidence="1">Cytoplasm</location>
        <location evidence="1">Nucleoid</location>
    </subcellularLocation>
</comment>
<evidence type="ECO:0000256" key="5">
    <source>
        <dbReference type="SAM" id="MobiDB-lite"/>
    </source>
</evidence>
<comment type="caution">
    <text evidence="7">The sequence shown here is derived from an EMBL/GenBank/DDBJ whole genome shotgun (WGS) entry which is preliminary data.</text>
</comment>
<dbReference type="SMART" id="SM00528">
    <property type="entry name" value="HNS"/>
    <property type="match status" value="1"/>
</dbReference>
<protein>
    <submittedName>
        <fullName evidence="7">H-NS family nucleoid-associated regulatory protein</fullName>
    </submittedName>
</protein>
<keyword evidence="3" id="KW-0963">Cytoplasm</keyword>
<evidence type="ECO:0000256" key="1">
    <source>
        <dbReference type="ARBA" id="ARBA00004453"/>
    </source>
</evidence>
<keyword evidence="4" id="KW-0238">DNA-binding</keyword>
<name>A0ABW0LDW8_9BURK</name>
<sequence length="110" mass="12107">MAKIDLAGYTLGELKGLQHDVERAIKDRQQQDVQKAREQILAIAKDAGVSVEELLGNGGAKAKKATGKKVDAKYQNPKDTSQTWTGRGRQPRWMAEAVANGKKPDDFLMK</sequence>
<dbReference type="InterPro" id="IPR037150">
    <property type="entry name" value="H-NS_C_dom_sf"/>
</dbReference>
<gene>
    <name evidence="7" type="ORF">ACFPN5_22580</name>
</gene>
<comment type="similarity">
    <text evidence="2">Belongs to the histone-like protein H-NS family.</text>
</comment>
<dbReference type="EMBL" id="JBHSMU010000016">
    <property type="protein sequence ID" value="MFC5462601.1"/>
    <property type="molecule type" value="Genomic_DNA"/>
</dbReference>
<evidence type="ECO:0000259" key="6">
    <source>
        <dbReference type="SMART" id="SM00528"/>
    </source>
</evidence>
<dbReference type="SUPFAM" id="SSF81273">
    <property type="entry name" value="H-NS histone-like proteins"/>
    <property type="match status" value="1"/>
</dbReference>
<reference evidence="8" key="1">
    <citation type="journal article" date="2019" name="Int. J. Syst. Evol. Microbiol.">
        <title>The Global Catalogue of Microorganisms (GCM) 10K type strain sequencing project: providing services to taxonomists for standard genome sequencing and annotation.</title>
        <authorList>
            <consortium name="The Broad Institute Genomics Platform"/>
            <consortium name="The Broad Institute Genome Sequencing Center for Infectious Disease"/>
            <person name="Wu L."/>
            <person name="Ma J."/>
        </authorList>
    </citation>
    <scope>NUCLEOTIDE SEQUENCE [LARGE SCALE GENOMIC DNA]</scope>
    <source>
        <strain evidence="8">KACC 12649</strain>
    </source>
</reference>
<evidence type="ECO:0000256" key="4">
    <source>
        <dbReference type="ARBA" id="ARBA00023125"/>
    </source>
</evidence>
<organism evidence="7 8">
    <name type="scientific">Massilia niabensis</name>
    <dbReference type="NCBI Taxonomy" id="544910"/>
    <lineage>
        <taxon>Bacteria</taxon>
        <taxon>Pseudomonadati</taxon>
        <taxon>Pseudomonadota</taxon>
        <taxon>Betaproteobacteria</taxon>
        <taxon>Burkholderiales</taxon>
        <taxon>Oxalobacteraceae</taxon>
        <taxon>Telluria group</taxon>
        <taxon>Massilia</taxon>
    </lineage>
</organism>
<proteinExistence type="inferred from homology"/>
<dbReference type="InterPro" id="IPR027444">
    <property type="entry name" value="H-NS_C_dom"/>
</dbReference>
<evidence type="ECO:0000313" key="7">
    <source>
        <dbReference type="EMBL" id="MFC5462601.1"/>
    </source>
</evidence>
<dbReference type="PANTHER" id="PTHR38097">
    <property type="match status" value="1"/>
</dbReference>
<evidence type="ECO:0000256" key="2">
    <source>
        <dbReference type="ARBA" id="ARBA00010610"/>
    </source>
</evidence>
<dbReference type="Gene3D" id="4.10.430.10">
    <property type="entry name" value="Histone-like protein H-NS, C-terminal domain"/>
    <property type="match status" value="1"/>
</dbReference>
<feature type="domain" description="DNA-binding protein H-NS-like C-terminal" evidence="6">
    <location>
        <begin position="64"/>
        <end position="109"/>
    </location>
</feature>
<dbReference type="RefSeq" id="WP_379786082.1">
    <property type="nucleotide sequence ID" value="NZ_JBHSMU010000016.1"/>
</dbReference>